<keyword evidence="2" id="KW-1133">Transmembrane helix</keyword>
<evidence type="ECO:0000313" key="4">
    <source>
        <dbReference type="Proteomes" id="UP000501690"/>
    </source>
</evidence>
<keyword evidence="2" id="KW-0812">Transmembrane</keyword>
<feature type="region of interest" description="Disordered" evidence="1">
    <location>
        <begin position="219"/>
        <end position="254"/>
    </location>
</feature>
<evidence type="ECO:0000256" key="1">
    <source>
        <dbReference type="SAM" id="MobiDB-lite"/>
    </source>
</evidence>
<evidence type="ECO:0000313" key="3">
    <source>
        <dbReference type="EMBL" id="QCD97278.1"/>
    </source>
</evidence>
<feature type="compositionally biased region" description="Acidic residues" evidence="1">
    <location>
        <begin position="230"/>
        <end position="245"/>
    </location>
</feature>
<protein>
    <submittedName>
        <fullName evidence="3">Uncharacterized protein</fullName>
    </submittedName>
</protein>
<keyword evidence="4" id="KW-1185">Reference proteome</keyword>
<dbReference type="Proteomes" id="UP000501690">
    <property type="component" value="Linkage Group LG6"/>
</dbReference>
<name>A0A4D6MA56_VIGUN</name>
<organism evidence="3 4">
    <name type="scientific">Vigna unguiculata</name>
    <name type="common">Cowpea</name>
    <dbReference type="NCBI Taxonomy" id="3917"/>
    <lineage>
        <taxon>Eukaryota</taxon>
        <taxon>Viridiplantae</taxon>
        <taxon>Streptophyta</taxon>
        <taxon>Embryophyta</taxon>
        <taxon>Tracheophyta</taxon>
        <taxon>Spermatophyta</taxon>
        <taxon>Magnoliopsida</taxon>
        <taxon>eudicotyledons</taxon>
        <taxon>Gunneridae</taxon>
        <taxon>Pentapetalae</taxon>
        <taxon>rosids</taxon>
        <taxon>fabids</taxon>
        <taxon>Fabales</taxon>
        <taxon>Fabaceae</taxon>
        <taxon>Papilionoideae</taxon>
        <taxon>50 kb inversion clade</taxon>
        <taxon>NPAAA clade</taxon>
        <taxon>indigoferoid/millettioid clade</taxon>
        <taxon>Phaseoleae</taxon>
        <taxon>Vigna</taxon>
    </lineage>
</organism>
<gene>
    <name evidence="3" type="ORF">DEO72_LG6g1988</name>
</gene>
<accession>A0A4D6MA56</accession>
<proteinExistence type="predicted"/>
<dbReference type="AlphaFoldDB" id="A0A4D6MA56"/>
<dbReference type="EMBL" id="CP039350">
    <property type="protein sequence ID" value="QCD97278.1"/>
    <property type="molecule type" value="Genomic_DNA"/>
</dbReference>
<reference evidence="3 4" key="1">
    <citation type="submission" date="2019-04" db="EMBL/GenBank/DDBJ databases">
        <title>An improved genome assembly and genetic linkage map for asparagus bean, Vigna unguiculata ssp. sesquipedialis.</title>
        <authorList>
            <person name="Xia Q."/>
            <person name="Zhang R."/>
            <person name="Dong Y."/>
        </authorList>
    </citation>
    <scope>NUCLEOTIDE SEQUENCE [LARGE SCALE GENOMIC DNA]</scope>
    <source>
        <tissue evidence="3">Leaf</tissue>
    </source>
</reference>
<evidence type="ECO:0000256" key="2">
    <source>
        <dbReference type="SAM" id="Phobius"/>
    </source>
</evidence>
<keyword evidence="2" id="KW-0472">Membrane</keyword>
<feature type="transmembrane region" description="Helical" evidence="2">
    <location>
        <begin position="76"/>
        <end position="101"/>
    </location>
</feature>
<sequence length="305" mass="34891">MVARGARSRRSCFERWRSCLQVAKVAEVGCLHSWWTRYGVAGHELPELWASIASEGGWSELIQVGYKGLLLWCDCYWIVSSCLVLNSGVVIFLFFPIPLPIWSKVISLPEVPRDLNYNRDMALASMVLQDDIFMIWALKSDILINWPYVIMQNMLKCNGIETGLPYGILITAIMQYAGVDLSVDTTTTISLRYRFSVQNLKKLNIVHVNGQWQHLRVRNDDATQGIEQSPMDEDSDDEENDDVENMVEPSNPTGQELLTQIWGGVQQIEARLQTLTIDVERRFSEVNSTVNEIYHLRNRDDDSDE</sequence>